<dbReference type="Gene3D" id="3.40.50.1110">
    <property type="entry name" value="SGNH hydrolase"/>
    <property type="match status" value="1"/>
</dbReference>
<dbReference type="Pfam" id="PF16227">
    <property type="entry name" value="DUF4886"/>
    <property type="match status" value="1"/>
</dbReference>
<protein>
    <submittedName>
        <fullName evidence="2">DUF4886 domain-containing protein</fullName>
    </submittedName>
</protein>
<dbReference type="RefSeq" id="WP_346582788.1">
    <property type="nucleotide sequence ID" value="NZ_JBDJLH010000009.1"/>
</dbReference>
<dbReference type="EMBL" id="JBDJNQ010000012">
    <property type="protein sequence ID" value="MEN5379941.1"/>
    <property type="molecule type" value="Genomic_DNA"/>
</dbReference>
<sequence>MFSTRITYILFLFSFIFLSKLKAQTDDRTLDDGVIRILAIGNSFSEDAIENNLFELANARGKKIVIGNLYIGGAPLELHVKNALGDSSAYSYRKVDESGAKSVYEHMKISVALLDEPWDYISFQQASPLSGKYDTYAKDLPLLYAYVKEHVKYPETKYILHQTWAYQHDSDHSGFSLYERNQEQMYKAIVSTSEKVYKWGNFSILIPCGTAIQNARTTYVGDHFTRDGYHLNLNYGRFIAACVWYEALFKEDVRNNAFVPLSISYVESKIAKQAAHHAIIHPYNITLLTDYTFWTY</sequence>
<gene>
    <name evidence="2" type="ORF">ABE541_21925</name>
</gene>
<evidence type="ECO:0000313" key="3">
    <source>
        <dbReference type="Proteomes" id="UP001409291"/>
    </source>
</evidence>
<evidence type="ECO:0000313" key="2">
    <source>
        <dbReference type="EMBL" id="MEN5379941.1"/>
    </source>
</evidence>
<dbReference type="Proteomes" id="UP001409291">
    <property type="component" value="Unassembled WGS sequence"/>
</dbReference>
<dbReference type="InterPro" id="IPR032616">
    <property type="entry name" value="DUF4886"/>
</dbReference>
<evidence type="ECO:0000259" key="1">
    <source>
        <dbReference type="Pfam" id="PF16227"/>
    </source>
</evidence>
<organism evidence="2 3">
    <name type="scientific">Sphingobacterium kitahiroshimense</name>
    <dbReference type="NCBI Taxonomy" id="470446"/>
    <lineage>
        <taxon>Bacteria</taxon>
        <taxon>Pseudomonadati</taxon>
        <taxon>Bacteroidota</taxon>
        <taxon>Sphingobacteriia</taxon>
        <taxon>Sphingobacteriales</taxon>
        <taxon>Sphingobacteriaceae</taxon>
        <taxon>Sphingobacterium</taxon>
    </lineage>
</organism>
<accession>A0ABV0BYU9</accession>
<feature type="domain" description="DUF4886" evidence="1">
    <location>
        <begin position="36"/>
        <end position="278"/>
    </location>
</feature>
<comment type="caution">
    <text evidence="2">The sequence shown here is derived from an EMBL/GenBank/DDBJ whole genome shotgun (WGS) entry which is preliminary data.</text>
</comment>
<keyword evidence="3" id="KW-1185">Reference proteome</keyword>
<proteinExistence type="predicted"/>
<dbReference type="InterPro" id="IPR036514">
    <property type="entry name" value="SGNH_hydro_sf"/>
</dbReference>
<name>A0ABV0BYU9_9SPHI</name>
<reference evidence="2 3" key="1">
    <citation type="submission" date="2024-04" db="EMBL/GenBank/DDBJ databases">
        <title>WGS of bacteria from Torrens River.</title>
        <authorList>
            <person name="Wyrsch E.R."/>
            <person name="Drigo B."/>
        </authorList>
    </citation>
    <scope>NUCLEOTIDE SEQUENCE [LARGE SCALE GENOMIC DNA]</scope>
    <source>
        <strain evidence="2 3">TWI391</strain>
    </source>
</reference>